<evidence type="ECO:0000313" key="3">
    <source>
        <dbReference type="Proteomes" id="UP001642484"/>
    </source>
</evidence>
<dbReference type="Gene3D" id="2.60.40.150">
    <property type="entry name" value="C2 domain"/>
    <property type="match status" value="1"/>
</dbReference>
<evidence type="ECO:0000259" key="1">
    <source>
        <dbReference type="PROSITE" id="PS50004"/>
    </source>
</evidence>
<dbReference type="Proteomes" id="UP001642484">
    <property type="component" value="Unassembled WGS sequence"/>
</dbReference>
<protein>
    <recommendedName>
        <fullName evidence="1">C2 domain-containing protein</fullName>
    </recommendedName>
</protein>
<sequence length="217" mass="24469">MDAVSFDPVPWITVLLNFQHAKSQAIQLVPKGQQLVKHEGGTFDARWQPLTSAILGKSISFKHHLGPEYMRRILAFNREVSITILAGQNFSVECVLGGMNPYIEVQVMKGDEDDKDDKDEEESKEEVEKYFTSIKRVSPDSMSEDAFVLWNESFLLSSYEPGKAIQLSAWNDCTFDFKMGSVVLPSDQFDPSGFAAAWISLEGVQLEISLQIEHLQF</sequence>
<organism evidence="2 3">
    <name type="scientific">Durusdinium trenchii</name>
    <dbReference type="NCBI Taxonomy" id="1381693"/>
    <lineage>
        <taxon>Eukaryota</taxon>
        <taxon>Sar</taxon>
        <taxon>Alveolata</taxon>
        <taxon>Dinophyceae</taxon>
        <taxon>Suessiales</taxon>
        <taxon>Symbiodiniaceae</taxon>
        <taxon>Durusdinium</taxon>
    </lineage>
</organism>
<evidence type="ECO:0000313" key="2">
    <source>
        <dbReference type="EMBL" id="CAK9001455.1"/>
    </source>
</evidence>
<keyword evidence="3" id="KW-1185">Reference proteome</keyword>
<gene>
    <name evidence="2" type="ORF">CCMP2556_LOCUS6475</name>
</gene>
<feature type="domain" description="C2" evidence="1">
    <location>
        <begin position="59"/>
        <end position="199"/>
    </location>
</feature>
<dbReference type="EMBL" id="CAXAMN010002814">
    <property type="protein sequence ID" value="CAK9001455.1"/>
    <property type="molecule type" value="Genomic_DNA"/>
</dbReference>
<name>A0ABP0IFT1_9DINO</name>
<proteinExistence type="predicted"/>
<dbReference type="SUPFAM" id="SSF49562">
    <property type="entry name" value="C2 domain (Calcium/lipid-binding domain, CaLB)"/>
    <property type="match status" value="1"/>
</dbReference>
<accession>A0ABP0IFT1</accession>
<dbReference type="InterPro" id="IPR035892">
    <property type="entry name" value="C2_domain_sf"/>
</dbReference>
<reference evidence="2 3" key="1">
    <citation type="submission" date="2024-02" db="EMBL/GenBank/DDBJ databases">
        <authorList>
            <person name="Chen Y."/>
            <person name="Shah S."/>
            <person name="Dougan E. K."/>
            <person name="Thang M."/>
            <person name="Chan C."/>
        </authorList>
    </citation>
    <scope>NUCLEOTIDE SEQUENCE [LARGE SCALE GENOMIC DNA]</scope>
</reference>
<dbReference type="InterPro" id="IPR000008">
    <property type="entry name" value="C2_dom"/>
</dbReference>
<dbReference type="PROSITE" id="PS50004">
    <property type="entry name" value="C2"/>
    <property type="match status" value="1"/>
</dbReference>
<comment type="caution">
    <text evidence="2">The sequence shown here is derived from an EMBL/GenBank/DDBJ whole genome shotgun (WGS) entry which is preliminary data.</text>
</comment>